<dbReference type="AlphaFoldDB" id="A0A7C4YGK8"/>
<dbReference type="SUPFAM" id="SSF48371">
    <property type="entry name" value="ARM repeat"/>
    <property type="match status" value="1"/>
</dbReference>
<gene>
    <name evidence="1" type="ORF">ENV67_02145</name>
</gene>
<accession>A0A7C4YGK8</accession>
<name>A0A7C4YGK8_UNCW3</name>
<comment type="caution">
    <text evidence="1">The sequence shown here is derived from an EMBL/GenBank/DDBJ whole genome shotgun (WGS) entry which is preliminary data.</text>
</comment>
<dbReference type="Gene3D" id="1.25.10.10">
    <property type="entry name" value="Leucine-rich Repeat Variant"/>
    <property type="match status" value="1"/>
</dbReference>
<dbReference type="Pfam" id="PF13646">
    <property type="entry name" value="HEAT_2"/>
    <property type="match status" value="1"/>
</dbReference>
<reference evidence="1" key="1">
    <citation type="journal article" date="2020" name="mSystems">
        <title>Genome- and Community-Level Interaction Insights into Carbon Utilization and Element Cycling Functions of Hydrothermarchaeota in Hydrothermal Sediment.</title>
        <authorList>
            <person name="Zhou Z."/>
            <person name="Liu Y."/>
            <person name="Xu W."/>
            <person name="Pan J."/>
            <person name="Luo Z.H."/>
            <person name="Li M."/>
        </authorList>
    </citation>
    <scope>NUCLEOTIDE SEQUENCE [LARGE SCALE GENOMIC DNA]</scope>
    <source>
        <strain evidence="1">SpSt-780</strain>
    </source>
</reference>
<dbReference type="InterPro" id="IPR016024">
    <property type="entry name" value="ARM-type_fold"/>
</dbReference>
<proteinExistence type="predicted"/>
<dbReference type="EMBL" id="DTHG01000026">
    <property type="protein sequence ID" value="HGW91327.1"/>
    <property type="molecule type" value="Genomic_DNA"/>
</dbReference>
<evidence type="ECO:0000313" key="1">
    <source>
        <dbReference type="EMBL" id="HGW91327.1"/>
    </source>
</evidence>
<dbReference type="InterPro" id="IPR011989">
    <property type="entry name" value="ARM-like"/>
</dbReference>
<organism evidence="1">
    <name type="scientific">candidate division WOR-3 bacterium</name>
    <dbReference type="NCBI Taxonomy" id="2052148"/>
    <lineage>
        <taxon>Bacteria</taxon>
        <taxon>Bacteria division WOR-3</taxon>
    </lineage>
</organism>
<sequence>MYYVYGKDTFKMVHIREGKMIIFLFCFYNELNELSKIFGSEKYLSFQKLEWDVYTKSYLPIVKEFMDEPLKGFDWLNDKRRSIGMGYMEFYNSVLNDLKIKETKTQNIRINPVQFCSIIINYNRIIKDMFKIDERKISKIIYEIPDFFNEESLPKFKGSIRFKETDEKEKEFNLDTLFEWTKDIDINSLFKIGYEILKISSAFISSNEETTFVMKTEFGDIVFGGKGDDYYNGDYILIVDYGGNDIYELSGSILKARVIIDLDGNDNYIHNGFLGPGGSIFGCDILFDLSGNDIYRCGSISIGAGFMGVGFVYNKNGDDFYQGDVFTIGSGYCGIGILFDDEGNDTYRGYAYSEGFGGVLGYGSLIDIKGNDVYSSGGLFLHKPLLPNSYYSFSQGFSIGSRPDYGGGIGLLFDGEGNDFYNAGTYAQGTSYWYSAGFLFDGDGEDFYNAVQYSQGAGIHLSYGLIYDVKGNDVHFSRFGPAMGEGHDFAAGILIDSSGNDHYIVSGGIGIGLNNSAGIFIDQNGNDVYYITEKMDGEYFGIGDVNKGRGFEGIGIFLDLGGNDIYPEGRYKNDFIWSRGVYGIGWDKNSEVKEEDIKQLPVPEFKNMKIDEVFKIASEWGVGENRDRVNGAIEELIRRDDEAIRYIFNEKIGTKNSLEIRAIEEVVKKSKEKAKEYILKCLRDENWIIRRNTINLVYNIELKDAIPLLKEDIMKKENEKILRTYILALGKLKSERKIIENFLNNKKEDVRIASLQALGEINDTSSIKNIVQLLKDPMTTVRSTAIFTLEKYGLELSDYIYKFYREYPEILIAGGKVIKDKDGERVEKIMSVLLSGIDDRDDRIRYFSTLGLYYSGKKEAKKICEYYYLKENNKFIKDLMKRIIDG</sequence>
<protein>
    <submittedName>
        <fullName evidence="1">HEAT repeat domain-containing protein</fullName>
    </submittedName>
</protein>